<protein>
    <recommendedName>
        <fullName evidence="11">Cytochrome P450</fullName>
    </recommendedName>
</protein>
<dbReference type="SUPFAM" id="SSF48264">
    <property type="entry name" value="Cytochrome P450"/>
    <property type="match status" value="1"/>
</dbReference>
<dbReference type="InterPro" id="IPR036396">
    <property type="entry name" value="Cyt_P450_sf"/>
</dbReference>
<dbReference type="CDD" id="cd11062">
    <property type="entry name" value="CYP58-like"/>
    <property type="match status" value="1"/>
</dbReference>
<evidence type="ECO:0000256" key="3">
    <source>
        <dbReference type="ARBA" id="ARBA00022723"/>
    </source>
</evidence>
<dbReference type="InterPro" id="IPR021765">
    <property type="entry name" value="UstYa-like"/>
</dbReference>
<dbReference type="EMBL" id="JAFEKC020000003">
    <property type="protein sequence ID" value="KAK0515874.1"/>
    <property type="molecule type" value="Genomic_DNA"/>
</dbReference>
<keyword evidence="8" id="KW-1133">Transmembrane helix</keyword>
<dbReference type="InterPro" id="IPR050121">
    <property type="entry name" value="Cytochrome_P450_monoxygenase"/>
</dbReference>
<organism evidence="9 10">
    <name type="scientific">Cladonia borealis</name>
    <dbReference type="NCBI Taxonomy" id="184061"/>
    <lineage>
        <taxon>Eukaryota</taxon>
        <taxon>Fungi</taxon>
        <taxon>Dikarya</taxon>
        <taxon>Ascomycota</taxon>
        <taxon>Pezizomycotina</taxon>
        <taxon>Lecanoromycetes</taxon>
        <taxon>OSLEUM clade</taxon>
        <taxon>Lecanoromycetidae</taxon>
        <taxon>Lecanorales</taxon>
        <taxon>Lecanorineae</taxon>
        <taxon>Cladoniaceae</taxon>
        <taxon>Cladonia</taxon>
    </lineage>
</organism>
<gene>
    <name evidence="9" type="ORF">JMJ35_001908</name>
</gene>
<evidence type="ECO:0000313" key="10">
    <source>
        <dbReference type="Proteomes" id="UP001166286"/>
    </source>
</evidence>
<dbReference type="GO" id="GO:0004497">
    <property type="term" value="F:monooxygenase activity"/>
    <property type="evidence" value="ECO:0007669"/>
    <property type="project" value="UniProtKB-KW"/>
</dbReference>
<dbReference type="Pfam" id="PF00067">
    <property type="entry name" value="p450"/>
    <property type="match status" value="1"/>
</dbReference>
<dbReference type="PANTHER" id="PTHR24305:SF157">
    <property type="entry name" value="N-ACETYLTRYPTOPHAN 6-HYDROXYLASE IVOC-RELATED"/>
    <property type="match status" value="1"/>
</dbReference>
<reference evidence="9" key="1">
    <citation type="submission" date="2023-03" db="EMBL/GenBank/DDBJ databases">
        <title>Complete genome of Cladonia borealis.</title>
        <authorList>
            <person name="Park H."/>
        </authorList>
    </citation>
    <scope>NUCLEOTIDE SEQUENCE</scope>
    <source>
        <strain evidence="9">ANT050790</strain>
    </source>
</reference>
<evidence type="ECO:0000256" key="6">
    <source>
        <dbReference type="ARBA" id="ARBA00023033"/>
    </source>
</evidence>
<comment type="similarity">
    <text evidence="7">Belongs to the ustYa family.</text>
</comment>
<feature type="transmembrane region" description="Helical" evidence="8">
    <location>
        <begin position="17"/>
        <end position="39"/>
    </location>
</feature>
<dbReference type="InterPro" id="IPR001128">
    <property type="entry name" value="Cyt_P450"/>
</dbReference>
<evidence type="ECO:0000256" key="4">
    <source>
        <dbReference type="ARBA" id="ARBA00023002"/>
    </source>
</evidence>
<comment type="cofactor">
    <cofactor evidence="1">
        <name>heme</name>
        <dbReference type="ChEBI" id="CHEBI:30413"/>
    </cofactor>
</comment>
<evidence type="ECO:0000256" key="2">
    <source>
        <dbReference type="ARBA" id="ARBA00010617"/>
    </source>
</evidence>
<dbReference type="PANTHER" id="PTHR24305">
    <property type="entry name" value="CYTOCHROME P450"/>
    <property type="match status" value="1"/>
</dbReference>
<dbReference type="Pfam" id="PF11807">
    <property type="entry name" value="UstYa"/>
    <property type="match status" value="1"/>
</dbReference>
<dbReference type="InterPro" id="IPR002401">
    <property type="entry name" value="Cyt_P450_E_grp-I"/>
</dbReference>
<evidence type="ECO:0008006" key="11">
    <source>
        <dbReference type="Google" id="ProtNLM"/>
    </source>
</evidence>
<dbReference type="GO" id="GO:0005506">
    <property type="term" value="F:iron ion binding"/>
    <property type="evidence" value="ECO:0007669"/>
    <property type="project" value="InterPro"/>
</dbReference>
<evidence type="ECO:0000256" key="7">
    <source>
        <dbReference type="ARBA" id="ARBA00035112"/>
    </source>
</evidence>
<dbReference type="Proteomes" id="UP001166286">
    <property type="component" value="Unassembled WGS sequence"/>
</dbReference>
<accession>A0AA39R920</accession>
<dbReference type="GO" id="GO:0043386">
    <property type="term" value="P:mycotoxin biosynthetic process"/>
    <property type="evidence" value="ECO:0007669"/>
    <property type="project" value="InterPro"/>
</dbReference>
<name>A0AA39R920_9LECA</name>
<keyword evidence="8" id="KW-0472">Membrane</keyword>
<evidence type="ECO:0000256" key="8">
    <source>
        <dbReference type="SAM" id="Phobius"/>
    </source>
</evidence>
<keyword evidence="6" id="KW-0503">Monooxygenase</keyword>
<keyword evidence="10" id="KW-1185">Reference proteome</keyword>
<keyword evidence="4" id="KW-0560">Oxidoreductase</keyword>
<keyword evidence="3" id="KW-0479">Metal-binding</keyword>
<dbReference type="PRINTS" id="PR00463">
    <property type="entry name" value="EP450I"/>
</dbReference>
<comment type="similarity">
    <text evidence="2">Belongs to the cytochrome P450 family.</text>
</comment>
<evidence type="ECO:0000256" key="5">
    <source>
        <dbReference type="ARBA" id="ARBA00023004"/>
    </source>
</evidence>
<proteinExistence type="inferred from homology"/>
<dbReference type="GO" id="GO:0016705">
    <property type="term" value="F:oxidoreductase activity, acting on paired donors, with incorporation or reduction of molecular oxygen"/>
    <property type="evidence" value="ECO:0007669"/>
    <property type="project" value="InterPro"/>
</dbReference>
<comment type="caution">
    <text evidence="9">The sequence shown here is derived from an EMBL/GenBank/DDBJ whole genome shotgun (WGS) entry which is preliminary data.</text>
</comment>
<keyword evidence="8" id="KW-0812">Transmembrane</keyword>
<dbReference type="AlphaFoldDB" id="A0AA39R920"/>
<dbReference type="GO" id="GO:0020037">
    <property type="term" value="F:heme binding"/>
    <property type="evidence" value="ECO:0007669"/>
    <property type="project" value="InterPro"/>
</dbReference>
<evidence type="ECO:0000313" key="9">
    <source>
        <dbReference type="EMBL" id="KAK0515874.1"/>
    </source>
</evidence>
<keyword evidence="5" id="KW-0408">Iron</keyword>
<evidence type="ECO:0000256" key="1">
    <source>
        <dbReference type="ARBA" id="ARBA00001971"/>
    </source>
</evidence>
<dbReference type="Gene3D" id="1.10.630.10">
    <property type="entry name" value="Cytochrome P450"/>
    <property type="match status" value="1"/>
</dbReference>
<sequence>MGLTAFTGYLPERVSDFVMIILGLSVITVTVLVLYRLCLSPLASIPEPKFAAATRWYEFYFDCVLPGKFFLEIERMHKSYGPIVRISPDEVHINDPEYFSQLHSFSLKLDKCGWYYNFAASPTAGFSTASHELHRIRRGALAKYFSMSNVARLEPLIQSCVTRLCSRFEEHRKEGTVVDLSSAYRCLASDVIMEYALPHSRRLLDSSDFAASYHRVVRNLGRTGLWNRQFPFIIPFFRAIPRCIIAKLDPGPALSLADFQIENWTKSLRDNAFSIISSGRRNEPVEAKATVLQELYQSDLPDSEKTVQRFIEEAQTLLVAGSETTGNTLTLTTFYLLADPERAGKLKQELVQVKRDQDSPLVYHDLQRLPYLTASITEGLRISSSVAGRLPRINPDVAMRYNDFVIPAGVTVSMSIRDVNLNETIFPDANHFNPERWLGDSEKRQALEKYMVAFKQGFVEAEALAQPGYIAGVEVFHRLHCLVRQFALRDWYPERLVPTLLKFNSPTVARTHVNHYIEALRAALTCNADLKPYLWYKYLDEEDGPAKEDF</sequence>